<keyword evidence="3" id="KW-1185">Reference proteome</keyword>
<dbReference type="Proteomes" id="UP000245119">
    <property type="component" value="Linkage Group LG10"/>
</dbReference>
<evidence type="ECO:0000313" key="3">
    <source>
        <dbReference type="Proteomes" id="UP000245119"/>
    </source>
</evidence>
<accession>A0A2T7NP28</accession>
<proteinExistence type="predicted"/>
<organism evidence="2 3">
    <name type="scientific">Pomacea canaliculata</name>
    <name type="common">Golden apple snail</name>
    <dbReference type="NCBI Taxonomy" id="400727"/>
    <lineage>
        <taxon>Eukaryota</taxon>
        <taxon>Metazoa</taxon>
        <taxon>Spiralia</taxon>
        <taxon>Lophotrochozoa</taxon>
        <taxon>Mollusca</taxon>
        <taxon>Gastropoda</taxon>
        <taxon>Caenogastropoda</taxon>
        <taxon>Architaenioglossa</taxon>
        <taxon>Ampullarioidea</taxon>
        <taxon>Ampullariidae</taxon>
        <taxon>Pomacea</taxon>
    </lineage>
</organism>
<dbReference type="AlphaFoldDB" id="A0A2T7NP28"/>
<feature type="compositionally biased region" description="Polar residues" evidence="1">
    <location>
        <begin position="46"/>
        <end position="59"/>
    </location>
</feature>
<evidence type="ECO:0000313" key="2">
    <source>
        <dbReference type="EMBL" id="PVD22930.1"/>
    </source>
</evidence>
<reference evidence="2 3" key="1">
    <citation type="submission" date="2018-04" db="EMBL/GenBank/DDBJ databases">
        <title>The genome of golden apple snail Pomacea canaliculata provides insight into stress tolerance and invasive adaptation.</title>
        <authorList>
            <person name="Liu C."/>
            <person name="Liu B."/>
            <person name="Ren Y."/>
            <person name="Zhang Y."/>
            <person name="Wang H."/>
            <person name="Li S."/>
            <person name="Jiang F."/>
            <person name="Yin L."/>
            <person name="Zhang G."/>
            <person name="Qian W."/>
            <person name="Fan W."/>
        </authorList>
    </citation>
    <scope>NUCLEOTIDE SEQUENCE [LARGE SCALE GENOMIC DNA]</scope>
    <source>
        <strain evidence="2">SZHN2017</strain>
        <tissue evidence="2">Muscle</tissue>
    </source>
</reference>
<feature type="region of interest" description="Disordered" evidence="1">
    <location>
        <begin position="41"/>
        <end position="83"/>
    </location>
</feature>
<name>A0A2T7NP28_POMCA</name>
<evidence type="ECO:0000256" key="1">
    <source>
        <dbReference type="SAM" id="MobiDB-lite"/>
    </source>
</evidence>
<sequence>MKDGAVEDGANQSQEALRLLTRHTSVPRALAATERSPSARAMVCGTQATSCDEATSIHQHQPAGNPPPRHLPPQPPARGDYRPACGADVAIAANFLPLQSARGKAVKNVVEAKFRLLRL</sequence>
<dbReference type="EMBL" id="PZQS01000010">
    <property type="protein sequence ID" value="PVD22930.1"/>
    <property type="molecule type" value="Genomic_DNA"/>
</dbReference>
<gene>
    <name evidence="2" type="ORF">C0Q70_16190</name>
</gene>
<comment type="caution">
    <text evidence="2">The sequence shown here is derived from an EMBL/GenBank/DDBJ whole genome shotgun (WGS) entry which is preliminary data.</text>
</comment>
<feature type="region of interest" description="Disordered" evidence="1">
    <location>
        <begin position="1"/>
        <end position="23"/>
    </location>
</feature>
<protein>
    <submittedName>
        <fullName evidence="2">Uncharacterized protein</fullName>
    </submittedName>
</protein>
<feature type="compositionally biased region" description="Pro residues" evidence="1">
    <location>
        <begin position="64"/>
        <end position="76"/>
    </location>
</feature>